<organism evidence="2 3">
    <name type="scientific">Streptomyces axinellae</name>
    <dbReference type="NCBI Taxonomy" id="552788"/>
    <lineage>
        <taxon>Bacteria</taxon>
        <taxon>Bacillati</taxon>
        <taxon>Actinomycetota</taxon>
        <taxon>Actinomycetes</taxon>
        <taxon>Kitasatosporales</taxon>
        <taxon>Streptomycetaceae</taxon>
        <taxon>Streptomyces</taxon>
    </lineage>
</organism>
<dbReference type="EMBL" id="BAAARJ010000004">
    <property type="protein sequence ID" value="GAA2601295.1"/>
    <property type="molecule type" value="Genomic_DNA"/>
</dbReference>
<dbReference type="RefSeq" id="WP_344563141.1">
    <property type="nucleotide sequence ID" value="NZ_BAAARJ010000004.1"/>
</dbReference>
<dbReference type="Pfam" id="PF04149">
    <property type="entry name" value="DUF397"/>
    <property type="match status" value="1"/>
</dbReference>
<comment type="caution">
    <text evidence="2">The sequence shown here is derived from an EMBL/GenBank/DDBJ whole genome shotgun (WGS) entry which is preliminary data.</text>
</comment>
<evidence type="ECO:0000313" key="3">
    <source>
        <dbReference type="Proteomes" id="UP001501447"/>
    </source>
</evidence>
<proteinExistence type="predicted"/>
<name>A0ABN3PT64_9ACTN</name>
<feature type="domain" description="DUF397" evidence="1">
    <location>
        <begin position="14"/>
        <end position="64"/>
    </location>
</feature>
<evidence type="ECO:0000313" key="2">
    <source>
        <dbReference type="EMBL" id="GAA2601295.1"/>
    </source>
</evidence>
<accession>A0ABN3PT64</accession>
<protein>
    <submittedName>
        <fullName evidence="2">DUF397 domain-containing protein</fullName>
    </submittedName>
</protein>
<keyword evidence="3" id="KW-1185">Reference proteome</keyword>
<dbReference type="Proteomes" id="UP001501447">
    <property type="component" value="Unassembled WGS sequence"/>
</dbReference>
<dbReference type="InterPro" id="IPR007278">
    <property type="entry name" value="DUF397"/>
</dbReference>
<sequence length="67" mass="7459">MTHKRRAVVAASPRWVKSSYSSNDGPECVEVATTRNTVHVRDSKDTTVPHLTISPTAWADFLTHTTH</sequence>
<reference evidence="2 3" key="1">
    <citation type="journal article" date="2019" name="Int. J. Syst. Evol. Microbiol.">
        <title>The Global Catalogue of Microorganisms (GCM) 10K type strain sequencing project: providing services to taxonomists for standard genome sequencing and annotation.</title>
        <authorList>
            <consortium name="The Broad Institute Genomics Platform"/>
            <consortium name="The Broad Institute Genome Sequencing Center for Infectious Disease"/>
            <person name="Wu L."/>
            <person name="Ma J."/>
        </authorList>
    </citation>
    <scope>NUCLEOTIDE SEQUENCE [LARGE SCALE GENOMIC DNA]</scope>
    <source>
        <strain evidence="2 3">JCM 16373</strain>
    </source>
</reference>
<gene>
    <name evidence="2" type="ORF">GCM10009863_13220</name>
</gene>
<evidence type="ECO:0000259" key="1">
    <source>
        <dbReference type="Pfam" id="PF04149"/>
    </source>
</evidence>